<dbReference type="InterPro" id="IPR003615">
    <property type="entry name" value="HNH_nuc"/>
</dbReference>
<proteinExistence type="predicted"/>
<evidence type="ECO:0000313" key="4">
    <source>
        <dbReference type="Proteomes" id="UP000244722"/>
    </source>
</evidence>
<keyword evidence="4" id="KW-1185">Reference proteome</keyword>
<reference evidence="3 4" key="1">
    <citation type="submission" date="2017-04" db="EMBL/GenBank/DDBJ databases">
        <title>Draft genome sequence of Tuber borchii Vittad., a whitish edible truffle.</title>
        <authorList>
            <consortium name="DOE Joint Genome Institute"/>
            <person name="Murat C."/>
            <person name="Kuo A."/>
            <person name="Barry K.W."/>
            <person name="Clum A."/>
            <person name="Dockter R.B."/>
            <person name="Fauchery L."/>
            <person name="Iotti M."/>
            <person name="Kohler A."/>
            <person name="Labutti K."/>
            <person name="Lindquist E.A."/>
            <person name="Lipzen A."/>
            <person name="Ohm R.A."/>
            <person name="Wang M."/>
            <person name="Grigoriev I.V."/>
            <person name="Zambonelli A."/>
            <person name="Martin F.M."/>
        </authorList>
    </citation>
    <scope>NUCLEOTIDE SEQUENCE [LARGE SCALE GENOMIC DNA]</scope>
    <source>
        <strain evidence="3 4">Tbo3840</strain>
    </source>
</reference>
<evidence type="ECO:0000313" key="3">
    <source>
        <dbReference type="EMBL" id="PUU82141.1"/>
    </source>
</evidence>
<gene>
    <name evidence="3" type="ORF">B9Z19DRAFT_1121175</name>
</gene>
<feature type="domain" description="HNH nuclease" evidence="1">
    <location>
        <begin position="134"/>
        <end position="208"/>
    </location>
</feature>
<name>A0A2T7A331_TUBBO</name>
<protein>
    <submittedName>
        <fullName evidence="3">Uncharacterized protein</fullName>
    </submittedName>
</protein>
<dbReference type="Proteomes" id="UP000244722">
    <property type="component" value="Unassembled WGS sequence"/>
</dbReference>
<dbReference type="OrthoDB" id="3267100at2759"/>
<organism evidence="3 4">
    <name type="scientific">Tuber borchii</name>
    <name type="common">White truffle</name>
    <dbReference type="NCBI Taxonomy" id="42251"/>
    <lineage>
        <taxon>Eukaryota</taxon>
        <taxon>Fungi</taxon>
        <taxon>Dikarya</taxon>
        <taxon>Ascomycota</taxon>
        <taxon>Pezizomycotina</taxon>
        <taxon>Pezizomycetes</taxon>
        <taxon>Pezizales</taxon>
        <taxon>Tuberaceae</taxon>
        <taxon>Tuber</taxon>
    </lineage>
</organism>
<dbReference type="Pfam" id="PF25324">
    <property type="entry name" value="DUF7881"/>
    <property type="match status" value="1"/>
</dbReference>
<dbReference type="Pfam" id="PF13391">
    <property type="entry name" value="HNH_2"/>
    <property type="match status" value="1"/>
</dbReference>
<evidence type="ECO:0000259" key="1">
    <source>
        <dbReference type="Pfam" id="PF13391"/>
    </source>
</evidence>
<feature type="domain" description="DUF7881" evidence="2">
    <location>
        <begin position="28"/>
        <end position="101"/>
    </location>
</feature>
<dbReference type="InterPro" id="IPR057203">
    <property type="entry name" value="DUF7881"/>
</dbReference>
<comment type="caution">
    <text evidence="3">The sequence shown here is derived from an EMBL/GenBank/DDBJ whole genome shotgun (WGS) entry which is preliminary data.</text>
</comment>
<accession>A0A2T7A331</accession>
<dbReference type="AlphaFoldDB" id="A0A2T7A331"/>
<dbReference type="EMBL" id="NESQ01000033">
    <property type="protein sequence ID" value="PUU82141.1"/>
    <property type="molecule type" value="Genomic_DNA"/>
</dbReference>
<dbReference type="STRING" id="42251.A0A2T7A331"/>
<sequence>MDSSPRVTAPIGQDRLAHGALPRGSMRRDVFIYTSDDSDNLIGGLWVSEGITNANLYSMVEIFCIFSDTFGLHYPNGKLVERDQNPLQPGDYFLATNGSITVTDELPLLRMIALQPGSRSKSFRDAVRERDRRCILTGRKVPYDWTTFEATHIFPLAYEGHWNELKCDRWLTLPPATESDGSINSPQNGILLGLDEHILFKALAVSINPDDNYKIVCFSPATLPYKLAGRYLDRQFLEDFARLMRFCAGIFGRQCFSM</sequence>
<evidence type="ECO:0000259" key="2">
    <source>
        <dbReference type="Pfam" id="PF25324"/>
    </source>
</evidence>